<keyword evidence="2" id="KW-1185">Reference proteome</keyword>
<dbReference type="EMBL" id="ALWO02000028">
    <property type="protein sequence ID" value="EOZ97702.1"/>
    <property type="molecule type" value="Genomic_DNA"/>
</dbReference>
<comment type="caution">
    <text evidence="1">The sequence shown here is derived from an EMBL/GenBank/DDBJ whole genome shotgun (WGS) entry which is preliminary data.</text>
</comment>
<evidence type="ECO:0000313" key="2">
    <source>
        <dbReference type="Proteomes" id="UP000006073"/>
    </source>
</evidence>
<accession>S2DF07</accession>
<gene>
    <name evidence="1" type="ORF">A33Q_1675</name>
</gene>
<dbReference type="AlphaFoldDB" id="S2DF07"/>
<reference evidence="1 2" key="1">
    <citation type="journal article" date="2013" name="Genome Announc.">
        <title>Draft Genome Sequence of Indibacter alkaliphilus Strain LW1T, Isolated from Lonar Lake, a Haloalkaline Lake in the Buldana District of Maharashtra, India.</title>
        <authorList>
            <person name="Singh A."/>
            <person name="Kumar Jangir P."/>
            <person name="Sharma R."/>
            <person name="Singh A."/>
            <person name="Kumar Pinnaka A."/>
            <person name="Shivaji S."/>
        </authorList>
    </citation>
    <scope>NUCLEOTIDE SEQUENCE [LARGE SCALE GENOMIC DNA]</scope>
    <source>
        <strain evidence="2">CCUG 57479 / KCTC 22604 / LW1</strain>
    </source>
</reference>
<protein>
    <submittedName>
        <fullName evidence="1">Uncharacterized protein</fullName>
    </submittedName>
</protein>
<proteinExistence type="predicted"/>
<organism evidence="1 2">
    <name type="scientific">Indibacter alkaliphilus (strain CCUG 57479 / KCTC 22604 / LW1)</name>
    <dbReference type="NCBI Taxonomy" id="1189612"/>
    <lineage>
        <taxon>Bacteria</taxon>
        <taxon>Pseudomonadati</taxon>
        <taxon>Bacteroidota</taxon>
        <taxon>Cytophagia</taxon>
        <taxon>Cytophagales</taxon>
        <taxon>Cyclobacteriaceae</taxon>
    </lineage>
</organism>
<name>S2DF07_INDAL</name>
<sequence>MNFLLLGITVVKFLLMAVQNYNIIKKISDLLNKILFKI</sequence>
<dbReference type="Proteomes" id="UP000006073">
    <property type="component" value="Unassembled WGS sequence"/>
</dbReference>
<evidence type="ECO:0000313" key="1">
    <source>
        <dbReference type="EMBL" id="EOZ97702.1"/>
    </source>
</evidence>